<dbReference type="InterPro" id="IPR036691">
    <property type="entry name" value="Endo/exonu/phosph_ase_sf"/>
</dbReference>
<dbReference type="PANTHER" id="PTHR43250">
    <property type="entry name" value="EXODEOXYRIBONUCLEASE III"/>
    <property type="match status" value="1"/>
</dbReference>
<name>A0ABX1DST9_9HYPH</name>
<comment type="caution">
    <text evidence="3">The sequence shown here is derived from an EMBL/GenBank/DDBJ whole genome shotgun (WGS) entry which is preliminary data.</text>
</comment>
<sequence length="264" mass="29050">MAFSVATWNINSVRLRMPLVEQFLRDYQPDVLCLQETKCPDNLFPSKGFRALGYEHIAISGQKGYHGVATVSKRPLTGVEKIGFCDMGDCRHLSAVVEAGGKSSASTISMFRRGRRAGPADQSEVRAQVGFSRGNARHCRRPAGRAFIGSRWRSQYRPARKRCLVAQAIAQDRQPYADRNRDAGRPACERRLERPDAAAYSGRPENLHLVELSRQGLGRIGPWPQAGSRLGFGGPGGAHSGPANSPRRARLGSPVRPRSGYRDI</sequence>
<feature type="region of interest" description="Disordered" evidence="1">
    <location>
        <begin position="220"/>
        <end position="264"/>
    </location>
</feature>
<reference evidence="3 4" key="1">
    <citation type="submission" date="2020-03" db="EMBL/GenBank/DDBJ databases">
        <title>Whole genome sequencing of clinical and environmental type strains of Ochrobactrum.</title>
        <authorList>
            <person name="Dharne M."/>
        </authorList>
    </citation>
    <scope>NUCLEOTIDE SEQUENCE [LARGE SCALE GENOMIC DNA]</scope>
    <source>
        <strain evidence="3 4">DSM 22292</strain>
    </source>
</reference>
<dbReference type="InterPro" id="IPR037493">
    <property type="entry name" value="ExoIII-like"/>
</dbReference>
<dbReference type="PANTHER" id="PTHR43250:SF2">
    <property type="entry name" value="EXODEOXYRIBONUCLEASE III"/>
    <property type="match status" value="1"/>
</dbReference>
<evidence type="ECO:0000259" key="2">
    <source>
        <dbReference type="Pfam" id="PF03372"/>
    </source>
</evidence>
<gene>
    <name evidence="3" type="ORF">HED52_06220</name>
</gene>
<dbReference type="Gene3D" id="3.60.10.10">
    <property type="entry name" value="Endonuclease/exonuclease/phosphatase"/>
    <property type="match status" value="1"/>
</dbReference>
<evidence type="ECO:0000313" key="3">
    <source>
        <dbReference type="EMBL" id="NKC27996.1"/>
    </source>
</evidence>
<dbReference type="PROSITE" id="PS00726">
    <property type="entry name" value="AP_NUCLEASE_F1_1"/>
    <property type="match status" value="1"/>
</dbReference>
<proteinExistence type="predicted"/>
<accession>A0ABX1DST9</accession>
<feature type="domain" description="Endonuclease/exonuclease/phosphatase" evidence="2">
    <location>
        <begin position="6"/>
        <end position="137"/>
    </location>
</feature>
<evidence type="ECO:0000256" key="1">
    <source>
        <dbReference type="SAM" id="MobiDB-lite"/>
    </source>
</evidence>
<dbReference type="InterPro" id="IPR005135">
    <property type="entry name" value="Endo/exonuclease/phosphatase"/>
</dbReference>
<keyword evidence="4" id="KW-1185">Reference proteome</keyword>
<dbReference type="EMBL" id="JAAVLR010000001">
    <property type="protein sequence ID" value="NKC27996.1"/>
    <property type="molecule type" value="Genomic_DNA"/>
</dbReference>
<protein>
    <recommendedName>
        <fullName evidence="2">Endonuclease/exonuclease/phosphatase domain-containing protein</fullName>
    </recommendedName>
</protein>
<feature type="region of interest" description="Disordered" evidence="1">
    <location>
        <begin position="174"/>
        <end position="197"/>
    </location>
</feature>
<feature type="compositionally biased region" description="Basic and acidic residues" evidence="1">
    <location>
        <begin position="175"/>
        <end position="196"/>
    </location>
</feature>
<evidence type="ECO:0000313" key="4">
    <source>
        <dbReference type="Proteomes" id="UP000568486"/>
    </source>
</evidence>
<dbReference type="Pfam" id="PF03372">
    <property type="entry name" value="Exo_endo_phos"/>
    <property type="match status" value="1"/>
</dbReference>
<feature type="compositionally biased region" description="Gly residues" evidence="1">
    <location>
        <begin position="230"/>
        <end position="239"/>
    </location>
</feature>
<dbReference type="Proteomes" id="UP000568486">
    <property type="component" value="Unassembled WGS sequence"/>
</dbReference>
<organism evidence="3 4">
    <name type="scientific">Brucella ciceri</name>
    <dbReference type="NCBI Taxonomy" id="391287"/>
    <lineage>
        <taxon>Bacteria</taxon>
        <taxon>Pseudomonadati</taxon>
        <taxon>Pseudomonadota</taxon>
        <taxon>Alphaproteobacteria</taxon>
        <taxon>Hyphomicrobiales</taxon>
        <taxon>Brucellaceae</taxon>
        <taxon>Brucella/Ochrobactrum group</taxon>
        <taxon>Brucella</taxon>
    </lineage>
</organism>
<dbReference type="InterPro" id="IPR020847">
    <property type="entry name" value="AP_endonuclease_F1_BS"/>
</dbReference>
<dbReference type="SUPFAM" id="SSF56219">
    <property type="entry name" value="DNase I-like"/>
    <property type="match status" value="1"/>
</dbReference>